<dbReference type="InterPro" id="IPR004813">
    <property type="entry name" value="OPT"/>
</dbReference>
<keyword evidence="4 9" id="KW-0812">Transmembrane</keyword>
<dbReference type="GO" id="GO:0035673">
    <property type="term" value="F:oligopeptide transmembrane transporter activity"/>
    <property type="evidence" value="ECO:0007669"/>
    <property type="project" value="InterPro"/>
</dbReference>
<proteinExistence type="inferred from homology"/>
<evidence type="ECO:0000256" key="7">
    <source>
        <dbReference type="ARBA" id="ARBA00022989"/>
    </source>
</evidence>
<gene>
    <name evidence="10" type="ORF">NEOLI_003073</name>
</gene>
<comment type="subcellular location">
    <subcellularLocation>
        <location evidence="1">Membrane</location>
        <topology evidence="1">Multi-pass membrane protein</topology>
    </subcellularLocation>
</comment>
<keyword evidence="3" id="KW-0813">Transport</keyword>
<dbReference type="Pfam" id="PF03169">
    <property type="entry name" value="OPT"/>
    <property type="match status" value="1"/>
</dbReference>
<feature type="transmembrane region" description="Helical" evidence="9">
    <location>
        <begin position="652"/>
        <end position="668"/>
    </location>
</feature>
<feature type="transmembrane region" description="Helical" evidence="9">
    <location>
        <begin position="625"/>
        <end position="643"/>
    </location>
</feature>
<evidence type="ECO:0000256" key="1">
    <source>
        <dbReference type="ARBA" id="ARBA00004141"/>
    </source>
</evidence>
<feature type="transmembrane region" description="Helical" evidence="9">
    <location>
        <begin position="472"/>
        <end position="495"/>
    </location>
</feature>
<name>A0A1U7LJ92_NEOID</name>
<dbReference type="GO" id="GO:0016020">
    <property type="term" value="C:membrane"/>
    <property type="evidence" value="ECO:0007669"/>
    <property type="project" value="UniProtKB-SubCell"/>
</dbReference>
<dbReference type="AlphaFoldDB" id="A0A1U7LJ92"/>
<evidence type="ECO:0000256" key="2">
    <source>
        <dbReference type="ARBA" id="ARBA00008807"/>
    </source>
</evidence>
<accession>A0A1U7LJ92</accession>
<keyword evidence="7 9" id="KW-1133">Transmembrane helix</keyword>
<evidence type="ECO:0000256" key="3">
    <source>
        <dbReference type="ARBA" id="ARBA00022448"/>
    </source>
</evidence>
<dbReference type="PANTHER" id="PTHR22601">
    <property type="entry name" value="ISP4 LIKE PROTEIN"/>
    <property type="match status" value="1"/>
</dbReference>
<dbReference type="OMA" id="KIPERPM"/>
<evidence type="ECO:0000256" key="9">
    <source>
        <dbReference type="SAM" id="Phobius"/>
    </source>
</evidence>
<reference evidence="10 11" key="1">
    <citation type="submission" date="2016-04" db="EMBL/GenBank/DDBJ databases">
        <title>Evolutionary innovation and constraint leading to complex multicellularity in the Ascomycota.</title>
        <authorList>
            <person name="Cisse O."/>
            <person name="Nguyen A."/>
            <person name="Hewitt D.A."/>
            <person name="Jedd G."/>
            <person name="Stajich J.E."/>
        </authorList>
    </citation>
    <scope>NUCLEOTIDE SEQUENCE [LARGE SCALE GENOMIC DNA]</scope>
    <source>
        <strain evidence="10 11">DAH-3</strain>
    </source>
</reference>
<protein>
    <submittedName>
        <fullName evidence="10">Oligopeptide transporter 6</fullName>
    </submittedName>
</protein>
<feature type="transmembrane region" description="Helical" evidence="9">
    <location>
        <begin position="78"/>
        <end position="99"/>
    </location>
</feature>
<feature type="transmembrane region" description="Helical" evidence="9">
    <location>
        <begin position="190"/>
        <end position="213"/>
    </location>
</feature>
<evidence type="ECO:0000256" key="6">
    <source>
        <dbReference type="ARBA" id="ARBA00022927"/>
    </source>
</evidence>
<feature type="transmembrane region" description="Helical" evidence="9">
    <location>
        <begin position="316"/>
        <end position="338"/>
    </location>
</feature>
<dbReference type="InterPro" id="IPR004648">
    <property type="entry name" value="Oligpept_transpt"/>
</dbReference>
<feature type="transmembrane region" description="Helical" evidence="9">
    <location>
        <begin position="704"/>
        <end position="727"/>
    </location>
</feature>
<evidence type="ECO:0000256" key="5">
    <source>
        <dbReference type="ARBA" id="ARBA00022856"/>
    </source>
</evidence>
<feature type="transmembrane region" description="Helical" evidence="9">
    <location>
        <begin position="555"/>
        <end position="574"/>
    </location>
</feature>
<dbReference type="Proteomes" id="UP000186594">
    <property type="component" value="Unassembled WGS sequence"/>
</dbReference>
<evidence type="ECO:0000256" key="8">
    <source>
        <dbReference type="ARBA" id="ARBA00023136"/>
    </source>
</evidence>
<dbReference type="NCBIfam" id="TIGR00728">
    <property type="entry name" value="OPT_sfam"/>
    <property type="match status" value="1"/>
</dbReference>
<feature type="transmembrane region" description="Helical" evidence="9">
    <location>
        <begin position="396"/>
        <end position="415"/>
    </location>
</feature>
<sequence>MSNTPPLAAPDYLDYTLSNEKLVPEEPNVIKHGVLERTDSAGTEMSVNILSDKNIPDLLSMTVTFDDDATLPILTFRFWILSTFWVLGGTAVSTLQYLLPNGEGFPSSVVALGSYVMGLFMAWCLPTRQWTVIGHSFTMNPGHFNSKEHSLIVMCYWATLTVAPAIDILVSMDLYFGPTREESGRMASLGAVILLASSQLIGFGFVGIFRAVLIKPRALYYPGNLPNISFFNALHTEGGSSKKRQKFFFLIFGGIFLWQLFPTTIFPLLSALPWICWVGGGSFASYYLGSSKEFALGSLTLDWEIINKLQPLTIPFWSSMNFFAGAMIATWIVAPAIYFSNAFGTSHIIPPNSLEVAFKNGTEFIVYDYLTPEHLLNETLLGSDDLDVSTSLTLSYFWQFGAASSLIVFTALFYGPQIKRAILHPGHKSDDPYLALTKHSPPVSIWLYYSFVLLSLTGITLIGYLYEFKLPWWAVLLALAIAAIFVVPDGILFGISGQKIDVAIVSEIIGGYVIPGRPFANMTFRVFCSNAVTQALHLAGFFKFGYYMKIPERPMLISMLYGTALGLFVNWQVANSLVSEHRKDLTSTSVGGIWEARRERLFYSSSLVWGLLGSKRSLSSPQFRIIPYGLVLGATLPLILYTLSRIFKSRNLKWDLISIPIIFIGAMYCPAEPATGLTTSFIFSVLSMFWLRRYHERWFRKYDFLMDVALEGGANMAVIMVFLFISFPRVAIPHWWGNNAKDPDLCYLH</sequence>
<comment type="caution">
    <text evidence="10">The sequence shown here is derived from an EMBL/GenBank/DDBJ whole genome shotgun (WGS) entry which is preliminary data.</text>
</comment>
<keyword evidence="6" id="KW-0653">Protein transport</keyword>
<feature type="transmembrane region" description="Helical" evidence="9">
    <location>
        <begin position="446"/>
        <end position="466"/>
    </location>
</feature>
<keyword evidence="11" id="KW-1185">Reference proteome</keyword>
<organism evidence="10 11">
    <name type="scientific">Neolecta irregularis (strain DAH-3)</name>
    <dbReference type="NCBI Taxonomy" id="1198029"/>
    <lineage>
        <taxon>Eukaryota</taxon>
        <taxon>Fungi</taxon>
        <taxon>Dikarya</taxon>
        <taxon>Ascomycota</taxon>
        <taxon>Taphrinomycotina</taxon>
        <taxon>Neolectales</taxon>
        <taxon>Neolectaceae</taxon>
        <taxon>Neolecta</taxon>
    </lineage>
</organism>
<feature type="transmembrane region" description="Helical" evidence="9">
    <location>
        <begin position="247"/>
        <end position="265"/>
    </location>
</feature>
<keyword evidence="5" id="KW-0571">Peptide transport</keyword>
<dbReference type="EMBL" id="LXFE01002894">
    <property type="protein sequence ID" value="OLL22717.1"/>
    <property type="molecule type" value="Genomic_DNA"/>
</dbReference>
<comment type="similarity">
    <text evidence="2">Belongs to the oligopeptide OPT transporter family.</text>
</comment>
<evidence type="ECO:0000256" key="4">
    <source>
        <dbReference type="ARBA" id="ARBA00022692"/>
    </source>
</evidence>
<dbReference type="GO" id="GO:0015031">
    <property type="term" value="P:protein transport"/>
    <property type="evidence" value="ECO:0007669"/>
    <property type="project" value="UniProtKB-KW"/>
</dbReference>
<keyword evidence="8 9" id="KW-0472">Membrane</keyword>
<feature type="transmembrane region" description="Helical" evidence="9">
    <location>
        <begin position="151"/>
        <end position="170"/>
    </location>
</feature>
<evidence type="ECO:0000313" key="11">
    <source>
        <dbReference type="Proteomes" id="UP000186594"/>
    </source>
</evidence>
<evidence type="ECO:0000313" key="10">
    <source>
        <dbReference type="EMBL" id="OLL22717.1"/>
    </source>
</evidence>
<dbReference type="OrthoDB" id="9986677at2759"/>